<dbReference type="EMBL" id="GBHO01037143">
    <property type="protein sequence ID" value="JAG06461.1"/>
    <property type="molecule type" value="Transcribed_RNA"/>
</dbReference>
<keyword evidence="2" id="KW-0904">Protein phosphatase</keyword>
<dbReference type="FunFam" id="3.40.50.1000:FF:000015">
    <property type="entry name" value="CTD small phosphatase-like protein 2"/>
    <property type="match status" value="1"/>
</dbReference>
<comment type="similarity">
    <text evidence="4">Belongs to the CTDSPL2 family.</text>
</comment>
<dbReference type="GO" id="GO:0004721">
    <property type="term" value="F:phosphoprotein phosphatase activity"/>
    <property type="evidence" value="ECO:0007669"/>
    <property type="project" value="UniProtKB-KW"/>
</dbReference>
<dbReference type="InterPro" id="IPR023214">
    <property type="entry name" value="HAD_sf"/>
</dbReference>
<evidence type="ECO:0000256" key="4">
    <source>
        <dbReference type="ARBA" id="ARBA00038355"/>
    </source>
</evidence>
<dbReference type="SUPFAM" id="SSF56784">
    <property type="entry name" value="HAD-like"/>
    <property type="match status" value="1"/>
</dbReference>
<evidence type="ECO:0000256" key="1">
    <source>
        <dbReference type="ARBA" id="ARBA00022801"/>
    </source>
</evidence>
<name>A0A0A9WGD4_LYGHE</name>
<dbReference type="GO" id="GO:0005634">
    <property type="term" value="C:nucleus"/>
    <property type="evidence" value="ECO:0007669"/>
    <property type="project" value="UniProtKB-ARBA"/>
</dbReference>
<organism evidence="6">
    <name type="scientific">Lygus hesperus</name>
    <name type="common">Western plant bug</name>
    <dbReference type="NCBI Taxonomy" id="30085"/>
    <lineage>
        <taxon>Eukaryota</taxon>
        <taxon>Metazoa</taxon>
        <taxon>Ecdysozoa</taxon>
        <taxon>Arthropoda</taxon>
        <taxon>Hexapoda</taxon>
        <taxon>Insecta</taxon>
        <taxon>Pterygota</taxon>
        <taxon>Neoptera</taxon>
        <taxon>Paraneoptera</taxon>
        <taxon>Hemiptera</taxon>
        <taxon>Heteroptera</taxon>
        <taxon>Panheteroptera</taxon>
        <taxon>Cimicomorpha</taxon>
        <taxon>Miridae</taxon>
        <taxon>Mirini</taxon>
        <taxon>Lygus</taxon>
    </lineage>
</organism>
<evidence type="ECO:0000313" key="6">
    <source>
        <dbReference type="EMBL" id="JAG06461.1"/>
    </source>
</evidence>
<dbReference type="AlphaFoldDB" id="A0A0A9WGD4"/>
<comment type="function">
    <text evidence="3">Probable phosphatase.</text>
</comment>
<dbReference type="CDD" id="cd07521">
    <property type="entry name" value="HAD_FCP1-like"/>
    <property type="match status" value="1"/>
</dbReference>
<evidence type="ECO:0000256" key="3">
    <source>
        <dbReference type="ARBA" id="ARBA00037324"/>
    </source>
</evidence>
<dbReference type="Gene3D" id="3.40.50.1000">
    <property type="entry name" value="HAD superfamily/HAD-like"/>
    <property type="match status" value="1"/>
</dbReference>
<dbReference type="InterPro" id="IPR036412">
    <property type="entry name" value="HAD-like_sf"/>
</dbReference>
<dbReference type="NCBIfam" id="TIGR02251">
    <property type="entry name" value="HIF-SF_euk"/>
    <property type="match status" value="1"/>
</dbReference>
<reference evidence="6" key="2">
    <citation type="submission" date="2014-07" db="EMBL/GenBank/DDBJ databases">
        <authorList>
            <person name="Hull J."/>
        </authorList>
    </citation>
    <scope>NUCLEOTIDE SEQUENCE</scope>
</reference>
<feature type="domain" description="FCP1 homology" evidence="5">
    <location>
        <begin position="1"/>
        <end position="135"/>
    </location>
</feature>
<reference evidence="6" key="1">
    <citation type="journal article" date="2014" name="PLoS ONE">
        <title>Transcriptome-Based Identification of ABC Transporters in the Western Tarnished Plant Bug Lygus hesperus.</title>
        <authorList>
            <person name="Hull J.J."/>
            <person name="Chaney K."/>
            <person name="Geib S.M."/>
            <person name="Fabrick J.A."/>
            <person name="Brent C.S."/>
            <person name="Walsh D."/>
            <person name="Lavine L.C."/>
        </authorList>
    </citation>
    <scope>NUCLEOTIDE SEQUENCE</scope>
</reference>
<dbReference type="PROSITE" id="PS50969">
    <property type="entry name" value="FCP1"/>
    <property type="match status" value="1"/>
</dbReference>
<accession>A0A0A9WGD4</accession>
<dbReference type="PANTHER" id="PTHR12210">
    <property type="entry name" value="DULLARD PROTEIN PHOSPHATASE"/>
    <property type="match status" value="1"/>
</dbReference>
<evidence type="ECO:0000259" key="5">
    <source>
        <dbReference type="PROSITE" id="PS50969"/>
    </source>
</evidence>
<sequence>MPEFTFCVNFNGADYEVYVRIRPHLEYFLRQVSQWFEVVVFTASQKVYADNLLNIIDPRNEFIVHRLFRDSCIYVDGNYLKDLSILGRSLDKVLIVDNSFQAFGYNIDNGIPIESWFNDENDCELLKLVPFLRHLKDVNDVRPYIRQAFHLREFVDAIVPRFG</sequence>
<dbReference type="InterPro" id="IPR050365">
    <property type="entry name" value="TIM50"/>
</dbReference>
<proteinExistence type="inferred from homology"/>
<keyword evidence="1" id="KW-0378">Hydrolase</keyword>
<dbReference type="SMART" id="SM00577">
    <property type="entry name" value="CPDc"/>
    <property type="match status" value="1"/>
</dbReference>
<dbReference type="InterPro" id="IPR011948">
    <property type="entry name" value="Dullard_phosphatase"/>
</dbReference>
<dbReference type="InterPro" id="IPR004274">
    <property type="entry name" value="FCP1_dom"/>
</dbReference>
<dbReference type="Pfam" id="PF03031">
    <property type="entry name" value="NIF"/>
    <property type="match status" value="1"/>
</dbReference>
<evidence type="ECO:0000256" key="2">
    <source>
        <dbReference type="ARBA" id="ARBA00022912"/>
    </source>
</evidence>
<protein>
    <submittedName>
        <fullName evidence="6">CTD small phosphatase-like protein 2</fullName>
    </submittedName>
</protein>
<gene>
    <name evidence="6" type="primary">ctdspl2</name>
    <name evidence="6" type="ORF">CM83_6444</name>
</gene>